<dbReference type="GO" id="GO:0003735">
    <property type="term" value="F:structural constituent of ribosome"/>
    <property type="evidence" value="ECO:0007669"/>
    <property type="project" value="EnsemblFungi"/>
</dbReference>
<evidence type="ECO:0000313" key="4">
    <source>
        <dbReference type="EMBL" id="ODV95589.1"/>
    </source>
</evidence>
<evidence type="ECO:0000256" key="1">
    <source>
        <dbReference type="ARBA" id="ARBA00008889"/>
    </source>
</evidence>
<dbReference type="OrthoDB" id="360689at2759"/>
<reference evidence="5" key="1">
    <citation type="submission" date="2016-05" db="EMBL/GenBank/DDBJ databases">
        <title>Comparative genomics of biotechnologically important yeasts.</title>
        <authorList>
            <consortium name="DOE Joint Genome Institute"/>
            <person name="Riley R."/>
            <person name="Haridas S."/>
            <person name="Wolfe K.H."/>
            <person name="Lopes M.R."/>
            <person name="Hittinger C.T."/>
            <person name="Goker M."/>
            <person name="Salamov A."/>
            <person name="Wisecaver J."/>
            <person name="Long T.M."/>
            <person name="Aerts A.L."/>
            <person name="Barry K."/>
            <person name="Choi C."/>
            <person name="Clum A."/>
            <person name="Coughlan A.Y."/>
            <person name="Deshpande S."/>
            <person name="Douglass A.P."/>
            <person name="Hanson S.J."/>
            <person name="Klenk H.-P."/>
            <person name="Labutti K."/>
            <person name="Lapidus A."/>
            <person name="Lindquist E."/>
            <person name="Lipzen A."/>
            <person name="Meier-Kolthoff J.P."/>
            <person name="Ohm R.A."/>
            <person name="Otillar R.P."/>
            <person name="Pangilinan J."/>
            <person name="Peng Y."/>
            <person name="Rokas A."/>
            <person name="Rosa C.A."/>
            <person name="Scheuner C."/>
            <person name="Sibirny A.A."/>
            <person name="Slot J.C."/>
            <person name="Stielow J.B."/>
            <person name="Sun H."/>
            <person name="Kurtzman C.P."/>
            <person name="Blackwell M."/>
            <person name="Grigoriev I.V."/>
            <person name="Jeffries T.W."/>
        </authorList>
    </citation>
    <scope>NUCLEOTIDE SEQUENCE [LARGE SCALE GENOMIC DNA]</scope>
    <source>
        <strain evidence="5">NRRL Y-2460</strain>
    </source>
</reference>
<dbReference type="GO" id="GO:0005762">
    <property type="term" value="C:mitochondrial large ribosomal subunit"/>
    <property type="evidence" value="ECO:0007669"/>
    <property type="project" value="EnsemblFungi"/>
</dbReference>
<evidence type="ECO:0000313" key="5">
    <source>
        <dbReference type="Proteomes" id="UP000094236"/>
    </source>
</evidence>
<keyword evidence="5" id="KW-1185">Reference proteome</keyword>
<dbReference type="PANTHER" id="PTHR11560">
    <property type="entry name" value="39S RIBOSOMAL PROTEIN L10, MITOCHONDRIAL"/>
    <property type="match status" value="1"/>
</dbReference>
<comment type="similarity">
    <text evidence="1">Belongs to the universal ribosomal protein uL10 family.</text>
</comment>
<dbReference type="SUPFAM" id="SSF160369">
    <property type="entry name" value="Ribosomal protein L10-like"/>
    <property type="match status" value="1"/>
</dbReference>
<dbReference type="InterPro" id="IPR047865">
    <property type="entry name" value="Ribosomal_uL10_bac_type"/>
</dbReference>
<accession>A0A1E4TV36</accession>
<dbReference type="CDD" id="cd05797">
    <property type="entry name" value="Ribosomal_L10"/>
    <property type="match status" value="1"/>
</dbReference>
<dbReference type="InterPro" id="IPR001790">
    <property type="entry name" value="Ribosomal_uL10"/>
</dbReference>
<sequence>MRGIFHLSGSVLPRFTITKNFVLGNGKLLNFPCISCIRFASTLETVSRNTVKPENSRKTFLIDYYKNLYENNEIVLFLHRNNLVKQDITRLRSVIDEAGGKLTIIRNSLFNVYLSASESNVEDPASKEAQAFIKKNKTRHQLSSLLRGPTALVTIKQCNPQVVKQVLKVIKSANEKLFLVGAKVEQKVFDISEVDQFKELPTKEQLQAQLTGILTMLSGYGIVKTLQTNSSMLYLSLDSHKHALEEKEKEKEKESN</sequence>
<keyword evidence="2" id="KW-0689">Ribosomal protein</keyword>
<protein>
    <recommendedName>
        <fullName evidence="6">Ribosomal protein L10</fullName>
    </recommendedName>
</protein>
<dbReference type="InterPro" id="IPR043141">
    <property type="entry name" value="Ribosomal_uL10-like_sf"/>
</dbReference>
<dbReference type="STRING" id="669874.A0A1E4TV36"/>
<dbReference type="Gene3D" id="3.30.70.1730">
    <property type="match status" value="1"/>
</dbReference>
<dbReference type="Proteomes" id="UP000094236">
    <property type="component" value="Unassembled WGS sequence"/>
</dbReference>
<gene>
    <name evidence="4" type="ORF">PACTADRAFT_50289</name>
</gene>
<evidence type="ECO:0000256" key="2">
    <source>
        <dbReference type="ARBA" id="ARBA00022980"/>
    </source>
</evidence>
<organism evidence="4 5">
    <name type="scientific">Pachysolen tannophilus NRRL Y-2460</name>
    <dbReference type="NCBI Taxonomy" id="669874"/>
    <lineage>
        <taxon>Eukaryota</taxon>
        <taxon>Fungi</taxon>
        <taxon>Dikarya</taxon>
        <taxon>Ascomycota</taxon>
        <taxon>Saccharomycotina</taxon>
        <taxon>Pichiomycetes</taxon>
        <taxon>Pachysolenaceae</taxon>
        <taxon>Pachysolen</taxon>
    </lineage>
</organism>
<dbReference type="AlphaFoldDB" id="A0A1E4TV36"/>
<dbReference type="Pfam" id="PF00466">
    <property type="entry name" value="Ribosomal_L10"/>
    <property type="match status" value="1"/>
</dbReference>
<dbReference type="EMBL" id="KV454014">
    <property type="protein sequence ID" value="ODV95589.1"/>
    <property type="molecule type" value="Genomic_DNA"/>
</dbReference>
<keyword evidence="3" id="KW-0687">Ribonucleoprotein</keyword>
<name>A0A1E4TV36_PACTA</name>
<proteinExistence type="inferred from homology"/>
<evidence type="ECO:0000256" key="3">
    <source>
        <dbReference type="ARBA" id="ARBA00023274"/>
    </source>
</evidence>
<evidence type="ECO:0008006" key="6">
    <source>
        <dbReference type="Google" id="ProtNLM"/>
    </source>
</evidence>